<dbReference type="AlphaFoldDB" id="A0A318KRZ0"/>
<accession>A0A318KRZ0</accession>
<keyword evidence="3" id="KW-1003">Cell membrane</keyword>
<feature type="transmembrane region" description="Helical" evidence="10">
    <location>
        <begin position="135"/>
        <end position="160"/>
    </location>
</feature>
<dbReference type="EMBL" id="QJKH01000003">
    <property type="protein sequence ID" value="PXX80601.1"/>
    <property type="molecule type" value="Genomic_DNA"/>
</dbReference>
<dbReference type="Pfam" id="PF00528">
    <property type="entry name" value="BPD_transp_1"/>
    <property type="match status" value="1"/>
</dbReference>
<gene>
    <name evidence="12" type="ORF">DES51_103197</name>
</gene>
<sequence length="336" mass="36794">MSNQDTVFLKDDFQLAHRKDLYIDKVYENQSFWKDVAARLKENKGALVGLVCIVIIILLAVLAPMLSEYTINGVNVAHQSLPPKIPGLEHLGIFNGMSRGVDVYAKKGVEGIYYLFGTDELGRDLWLRTWSGTRVSLIIAAAAVAVDMIIGMTYGLISGYFGGKVDMVMQRIVEIINSIPTLVIATLMLIVLKPGIVPILFVLILTGWIGMSRVARAQMLKLKEQEYVLASKTLGAGNLRIIFKDILPNIIGQLIIMSMFSIPNAIFMETTLSFIGLGIPAPNVSLGVLISDGFKSFTVAPFMTLIPAVVLAVLMLSFNLLADGLKEALDPTMKEM</sequence>
<proteinExistence type="inferred from homology"/>
<feature type="transmembrane region" description="Helical" evidence="10">
    <location>
        <begin position="196"/>
        <end position="215"/>
    </location>
</feature>
<dbReference type="Proteomes" id="UP000247612">
    <property type="component" value="Unassembled WGS sequence"/>
</dbReference>
<protein>
    <submittedName>
        <fullName evidence="12">Oligopeptide transport system permease protein</fullName>
    </submittedName>
</protein>
<reference evidence="12 13" key="1">
    <citation type="submission" date="2018-05" db="EMBL/GenBank/DDBJ databases">
        <title>Genomic Encyclopedia of Type Strains, Phase IV (KMG-IV): sequencing the most valuable type-strain genomes for metagenomic binning, comparative biology and taxonomic classification.</title>
        <authorList>
            <person name="Goeker M."/>
        </authorList>
    </citation>
    <scope>NUCLEOTIDE SEQUENCE [LARGE SCALE GENOMIC DNA]</scope>
    <source>
        <strain evidence="12 13">JC118</strain>
    </source>
</reference>
<dbReference type="InterPro" id="IPR050366">
    <property type="entry name" value="BP-dependent_transpt_permease"/>
</dbReference>
<evidence type="ECO:0000256" key="6">
    <source>
        <dbReference type="ARBA" id="ARBA00022927"/>
    </source>
</evidence>
<dbReference type="GO" id="GO:0055085">
    <property type="term" value="P:transmembrane transport"/>
    <property type="evidence" value="ECO:0007669"/>
    <property type="project" value="InterPro"/>
</dbReference>
<dbReference type="PROSITE" id="PS50928">
    <property type="entry name" value="ABC_TM1"/>
    <property type="match status" value="1"/>
</dbReference>
<evidence type="ECO:0000259" key="11">
    <source>
        <dbReference type="PROSITE" id="PS50928"/>
    </source>
</evidence>
<dbReference type="PANTHER" id="PTHR43386:SF24">
    <property type="entry name" value="OLIGOPEPTIDE TRANSPORT SYSTEM PERMEASE PROTEIN AMID"/>
    <property type="match status" value="1"/>
</dbReference>
<evidence type="ECO:0000256" key="7">
    <source>
        <dbReference type="ARBA" id="ARBA00022989"/>
    </source>
</evidence>
<evidence type="ECO:0000313" key="12">
    <source>
        <dbReference type="EMBL" id="PXX80601.1"/>
    </source>
</evidence>
<feature type="transmembrane region" description="Helical" evidence="10">
    <location>
        <begin position="246"/>
        <end position="266"/>
    </location>
</feature>
<organism evidence="12 13">
    <name type="scientific">Dielma fastidiosa</name>
    <dbReference type="NCBI Taxonomy" id="1034346"/>
    <lineage>
        <taxon>Bacteria</taxon>
        <taxon>Bacillati</taxon>
        <taxon>Bacillota</taxon>
        <taxon>Erysipelotrichia</taxon>
        <taxon>Erysipelotrichales</taxon>
        <taxon>Erysipelotrichaceae</taxon>
        <taxon>Dielma</taxon>
    </lineage>
</organism>
<dbReference type="SUPFAM" id="SSF161098">
    <property type="entry name" value="MetI-like"/>
    <property type="match status" value="1"/>
</dbReference>
<dbReference type="InterPro" id="IPR000515">
    <property type="entry name" value="MetI-like"/>
</dbReference>
<evidence type="ECO:0000256" key="9">
    <source>
        <dbReference type="ARBA" id="ARBA00024202"/>
    </source>
</evidence>
<dbReference type="GO" id="GO:0005886">
    <property type="term" value="C:plasma membrane"/>
    <property type="evidence" value="ECO:0007669"/>
    <property type="project" value="UniProtKB-SubCell"/>
</dbReference>
<dbReference type="GO" id="GO:0015833">
    <property type="term" value="P:peptide transport"/>
    <property type="evidence" value="ECO:0007669"/>
    <property type="project" value="UniProtKB-KW"/>
</dbReference>
<feature type="domain" description="ABC transmembrane type-1" evidence="11">
    <location>
        <begin position="133"/>
        <end position="322"/>
    </location>
</feature>
<feature type="transmembrane region" description="Helical" evidence="10">
    <location>
        <begin position="46"/>
        <end position="66"/>
    </location>
</feature>
<keyword evidence="6" id="KW-0653">Protein transport</keyword>
<comment type="caution">
    <text evidence="12">The sequence shown here is derived from an EMBL/GenBank/DDBJ whole genome shotgun (WGS) entry which is preliminary data.</text>
</comment>
<evidence type="ECO:0000256" key="10">
    <source>
        <dbReference type="RuleBase" id="RU363032"/>
    </source>
</evidence>
<evidence type="ECO:0000256" key="4">
    <source>
        <dbReference type="ARBA" id="ARBA00022692"/>
    </source>
</evidence>
<keyword evidence="4 10" id="KW-0812">Transmembrane</keyword>
<evidence type="ECO:0000256" key="3">
    <source>
        <dbReference type="ARBA" id="ARBA00022475"/>
    </source>
</evidence>
<dbReference type="PANTHER" id="PTHR43386">
    <property type="entry name" value="OLIGOPEPTIDE TRANSPORT SYSTEM PERMEASE PROTEIN APPC"/>
    <property type="match status" value="1"/>
</dbReference>
<dbReference type="InterPro" id="IPR025966">
    <property type="entry name" value="OppC_N"/>
</dbReference>
<keyword evidence="5" id="KW-0571">Peptide transport</keyword>
<dbReference type="GO" id="GO:0015031">
    <property type="term" value="P:protein transport"/>
    <property type="evidence" value="ECO:0007669"/>
    <property type="project" value="UniProtKB-KW"/>
</dbReference>
<evidence type="ECO:0000256" key="8">
    <source>
        <dbReference type="ARBA" id="ARBA00023136"/>
    </source>
</evidence>
<feature type="transmembrane region" description="Helical" evidence="10">
    <location>
        <begin position="172"/>
        <end position="190"/>
    </location>
</feature>
<keyword evidence="13" id="KW-1185">Reference proteome</keyword>
<dbReference type="InterPro" id="IPR035906">
    <property type="entry name" value="MetI-like_sf"/>
</dbReference>
<evidence type="ECO:0000256" key="1">
    <source>
        <dbReference type="ARBA" id="ARBA00004651"/>
    </source>
</evidence>
<evidence type="ECO:0000313" key="13">
    <source>
        <dbReference type="Proteomes" id="UP000247612"/>
    </source>
</evidence>
<dbReference type="CDD" id="cd06261">
    <property type="entry name" value="TM_PBP2"/>
    <property type="match status" value="1"/>
</dbReference>
<dbReference type="STRING" id="1034346.GCA_000313565_01981"/>
<evidence type="ECO:0000256" key="2">
    <source>
        <dbReference type="ARBA" id="ARBA00022448"/>
    </source>
</evidence>
<dbReference type="Pfam" id="PF12911">
    <property type="entry name" value="OppC_N"/>
    <property type="match status" value="1"/>
</dbReference>
<comment type="similarity">
    <text evidence="9">Belongs to the binding-protein-dependent transport system permease family. OppBC subfamily.</text>
</comment>
<name>A0A318KRZ0_9FIRM</name>
<keyword evidence="2 10" id="KW-0813">Transport</keyword>
<feature type="transmembrane region" description="Helical" evidence="10">
    <location>
        <begin position="302"/>
        <end position="322"/>
    </location>
</feature>
<keyword evidence="8 10" id="KW-0472">Membrane</keyword>
<comment type="subcellular location">
    <subcellularLocation>
        <location evidence="1 10">Cell membrane</location>
        <topology evidence="1 10">Multi-pass membrane protein</topology>
    </subcellularLocation>
</comment>
<evidence type="ECO:0000256" key="5">
    <source>
        <dbReference type="ARBA" id="ARBA00022856"/>
    </source>
</evidence>
<dbReference type="OrthoDB" id="9797852at2"/>
<keyword evidence="7 10" id="KW-1133">Transmembrane helix</keyword>
<dbReference type="Gene3D" id="1.10.3720.10">
    <property type="entry name" value="MetI-like"/>
    <property type="match status" value="1"/>
</dbReference>
<dbReference type="RefSeq" id="WP_022938286.1">
    <property type="nucleotide sequence ID" value="NZ_CABKRQ010000005.1"/>
</dbReference>